<dbReference type="Proteomes" id="UP000652995">
    <property type="component" value="Unassembled WGS sequence"/>
</dbReference>
<feature type="domain" description="Siphovirus-type tail component RIFT-related" evidence="1">
    <location>
        <begin position="22"/>
        <end position="124"/>
    </location>
</feature>
<evidence type="ECO:0000259" key="1">
    <source>
        <dbReference type="Pfam" id="PF05709"/>
    </source>
</evidence>
<name>A0A240BZ38_9STAP</name>
<organism evidence="4 5">
    <name type="scientific">Staphylococcus muscae</name>
    <dbReference type="NCBI Taxonomy" id="1294"/>
    <lineage>
        <taxon>Bacteria</taxon>
        <taxon>Bacillati</taxon>
        <taxon>Bacillota</taxon>
        <taxon>Bacilli</taxon>
        <taxon>Bacillales</taxon>
        <taxon>Staphylococcaceae</taxon>
        <taxon>Staphylococcus</taxon>
    </lineage>
</organism>
<dbReference type="InterPro" id="IPR054738">
    <property type="entry name" value="Siphovirus-type_tail_C"/>
</dbReference>
<dbReference type="EMBL" id="LT906464">
    <property type="protein sequence ID" value="SNW00749.1"/>
    <property type="molecule type" value="Genomic_DNA"/>
</dbReference>
<dbReference type="OrthoDB" id="3078561at2"/>
<dbReference type="Proteomes" id="UP000243706">
    <property type="component" value="Chromosome 1"/>
</dbReference>
<keyword evidence="6" id="KW-1185">Reference proteome</keyword>
<dbReference type="NCBIfam" id="TIGR01633">
    <property type="entry name" value="phi3626_gp14_N"/>
    <property type="match status" value="1"/>
</dbReference>
<dbReference type="Pfam" id="PF05709">
    <property type="entry name" value="Sipho_tail"/>
    <property type="match status" value="1"/>
</dbReference>
<evidence type="ECO:0000313" key="4">
    <source>
        <dbReference type="EMBL" id="SNW00749.1"/>
    </source>
</evidence>
<reference evidence="3" key="1">
    <citation type="journal article" date="2014" name="Int. J. Syst. Evol. Microbiol.">
        <title>Complete genome of a new Firmicutes species belonging to the dominant human colonic microbiota ('Ruminococcus bicirculans') reveals two chromosomes and a selective capacity to utilize plant glucans.</title>
        <authorList>
            <consortium name="NISC Comparative Sequencing Program"/>
            <person name="Wegmann U."/>
            <person name="Louis P."/>
            <person name="Goesmann A."/>
            <person name="Henrissat B."/>
            <person name="Duncan S.H."/>
            <person name="Flint H.J."/>
        </authorList>
    </citation>
    <scope>NUCLEOTIDE SEQUENCE</scope>
    <source>
        <strain evidence="3">CCM 4175</strain>
    </source>
</reference>
<evidence type="ECO:0000313" key="5">
    <source>
        <dbReference type="Proteomes" id="UP000243706"/>
    </source>
</evidence>
<dbReference type="AlphaFoldDB" id="A0A240BZ38"/>
<feature type="domain" description="Siphovirus-type tail component C-terminal" evidence="2">
    <location>
        <begin position="443"/>
        <end position="503"/>
    </location>
</feature>
<evidence type="ECO:0000259" key="2">
    <source>
        <dbReference type="Pfam" id="PF22768"/>
    </source>
</evidence>
<gene>
    <name evidence="3" type="ORF">GCM10007183_16690</name>
    <name evidence="4" type="ORF">SAMEA4412661_00524</name>
</gene>
<sequence length="504" mass="57554">MNDTIKVNDKALSWLYVQRGFQIPSFNFEIETEKVEGRAGSVFKRRQLSEYRFEIPLVVHNDKLSAEGIKTHDDINNALAKFFDYNEAVKLQFKSKNWYWNARFEGPFEINNKTENNINVVNVKVVLTDPYKYSATGNTNTAIGDAVSVVNLGTAPTPITVEARALKDSTNFMIANGDKDYFMIGKSEDANKTTKDVAPFLFDDEFSRVGLSNWAYMPDDTSFGRYLDGGDAMGGRFQLDADGDSIFPKDWGKNTKTDWHGAAIYKSLSKSVRDFRVRFKVGARHDWGVGTGKSVAYLVDENGRLMFSVSYVNSSVTSNSTQIVVYAYDEHESPRKIYSRSIPHRAKNMPHIHAFIFLERQGKNIKITNYFYDKKNDRDRLKPIFKDEKVVVDGGGLYQRGLRICRMYIGKSSRYPKHLHTYIMGFSVQELLPEQDNIVPIVIRRGDDIVIDTAKKLVTVNDENALHLKDFGSNYFNIDTGTSELVIYPPNTFDTTVKWQDRFL</sequence>
<protein>
    <submittedName>
        <fullName evidence="4">Bacteriophage protein</fullName>
    </submittedName>
    <submittedName>
        <fullName evidence="3">Phage tail protein</fullName>
    </submittedName>
</protein>
<proteinExistence type="predicted"/>
<dbReference type="InterPro" id="IPR006520">
    <property type="entry name" value="Dit_BPSPP_N"/>
</dbReference>
<dbReference type="KEGG" id="smus:C7J88_09715"/>
<dbReference type="Pfam" id="PF22768">
    <property type="entry name" value="SPP1_Dit"/>
    <property type="match status" value="1"/>
</dbReference>
<reference evidence="6" key="3">
    <citation type="journal article" date="2019" name="Int. J. Syst. Evol. Microbiol.">
        <title>The Global Catalogue of Microorganisms (GCM) 10K type strain sequencing project: providing services to taxonomists for standard genome sequencing and annotation.</title>
        <authorList>
            <consortium name="The Broad Institute Genomics Platform"/>
            <consortium name="The Broad Institute Genome Sequencing Center for Infectious Disease"/>
            <person name="Wu L."/>
            <person name="Ma J."/>
        </authorList>
    </citation>
    <scope>NUCLEOTIDE SEQUENCE [LARGE SCALE GENOMIC DNA]</scope>
    <source>
        <strain evidence="6">CCM 4175</strain>
    </source>
</reference>
<evidence type="ECO:0000313" key="6">
    <source>
        <dbReference type="Proteomes" id="UP000652995"/>
    </source>
</evidence>
<dbReference type="EMBL" id="BMCB01000010">
    <property type="protein sequence ID" value="GGA93172.1"/>
    <property type="molecule type" value="Genomic_DNA"/>
</dbReference>
<accession>A0A240BZ38</accession>
<dbReference type="Gene3D" id="2.40.30.200">
    <property type="match status" value="1"/>
</dbReference>
<dbReference type="InterPro" id="IPR008841">
    <property type="entry name" value="Siphovirus-type_tail_N"/>
</dbReference>
<reference evidence="4 5" key="2">
    <citation type="submission" date="2017-06" db="EMBL/GenBank/DDBJ databases">
        <authorList>
            <consortium name="Pathogen Informatics"/>
        </authorList>
    </citation>
    <scope>NUCLEOTIDE SEQUENCE [LARGE SCALE GENOMIC DNA]</scope>
    <source>
        <strain evidence="4 5">NCTC13833</strain>
    </source>
</reference>
<evidence type="ECO:0000313" key="3">
    <source>
        <dbReference type="EMBL" id="GGA93172.1"/>
    </source>
</evidence>
<reference evidence="3" key="4">
    <citation type="submission" date="2024-05" db="EMBL/GenBank/DDBJ databases">
        <authorList>
            <person name="Sun Q."/>
            <person name="Sedlacek I."/>
        </authorList>
    </citation>
    <scope>NUCLEOTIDE SEQUENCE</scope>
    <source>
        <strain evidence="3">CCM 4175</strain>
    </source>
</reference>
<dbReference type="RefSeq" id="WP_095115776.1">
    <property type="nucleotide sequence ID" value="NZ_BMCB01000010.1"/>
</dbReference>
<dbReference type="Gene3D" id="2.60.120.860">
    <property type="match status" value="1"/>
</dbReference>